<gene>
    <name evidence="1" type="ORF">KME28_22005</name>
</gene>
<sequence length="66" mass="7924">MLNLNNSQITINQFSYGMTSEELITEGHVDVDYFYDPDEEEFKKDIEEIKRIVREEGLPEEEYIEF</sequence>
<reference evidence="1" key="1">
    <citation type="submission" date="2021-05" db="EMBL/GenBank/DDBJ databases">
        <authorList>
            <person name="Pietrasiak N."/>
            <person name="Ward R."/>
            <person name="Stajich J.E."/>
            <person name="Kurbessoian T."/>
        </authorList>
    </citation>
    <scope>NUCLEOTIDE SEQUENCE</scope>
    <source>
        <strain evidence="1">HA4357-MV3</strain>
    </source>
</reference>
<dbReference type="Proteomes" id="UP000813215">
    <property type="component" value="Unassembled WGS sequence"/>
</dbReference>
<evidence type="ECO:0000313" key="1">
    <source>
        <dbReference type="EMBL" id="MBW4434313.1"/>
    </source>
</evidence>
<name>A0A9E3HB76_9NOST</name>
<comment type="caution">
    <text evidence="1">The sequence shown here is derived from an EMBL/GenBank/DDBJ whole genome shotgun (WGS) entry which is preliminary data.</text>
</comment>
<reference evidence="1" key="2">
    <citation type="journal article" date="2022" name="Microbiol. Resour. Announc.">
        <title>Metagenome Sequencing to Explore Phylogenomics of Terrestrial Cyanobacteria.</title>
        <authorList>
            <person name="Ward R.D."/>
            <person name="Stajich J.E."/>
            <person name="Johansen J.R."/>
            <person name="Huntemann M."/>
            <person name="Clum A."/>
            <person name="Foster B."/>
            <person name="Foster B."/>
            <person name="Roux S."/>
            <person name="Palaniappan K."/>
            <person name="Varghese N."/>
            <person name="Mukherjee S."/>
            <person name="Reddy T.B.K."/>
            <person name="Daum C."/>
            <person name="Copeland A."/>
            <person name="Chen I.A."/>
            <person name="Ivanova N.N."/>
            <person name="Kyrpides N.C."/>
            <person name="Shapiro N."/>
            <person name="Eloe-Fadrosh E.A."/>
            <person name="Pietrasiak N."/>
        </authorList>
    </citation>
    <scope>NUCLEOTIDE SEQUENCE</scope>
    <source>
        <strain evidence="1">HA4357-MV3</strain>
    </source>
</reference>
<accession>A0A9E3HB76</accession>
<dbReference type="AlphaFoldDB" id="A0A9E3HB76"/>
<evidence type="ECO:0000313" key="2">
    <source>
        <dbReference type="Proteomes" id="UP000813215"/>
    </source>
</evidence>
<protein>
    <submittedName>
        <fullName evidence="1">Uncharacterized protein</fullName>
    </submittedName>
</protein>
<dbReference type="EMBL" id="JAHHHW010000127">
    <property type="protein sequence ID" value="MBW4434313.1"/>
    <property type="molecule type" value="Genomic_DNA"/>
</dbReference>
<proteinExistence type="predicted"/>
<organism evidence="1 2">
    <name type="scientific">Pelatocladus maniniholoensis HA4357-MV3</name>
    <dbReference type="NCBI Taxonomy" id="1117104"/>
    <lineage>
        <taxon>Bacteria</taxon>
        <taxon>Bacillati</taxon>
        <taxon>Cyanobacteriota</taxon>
        <taxon>Cyanophyceae</taxon>
        <taxon>Nostocales</taxon>
        <taxon>Nostocaceae</taxon>
        <taxon>Pelatocladus</taxon>
    </lineage>
</organism>